<dbReference type="GO" id="GO:0016787">
    <property type="term" value="F:hydrolase activity"/>
    <property type="evidence" value="ECO:0007669"/>
    <property type="project" value="InterPro"/>
</dbReference>
<organism evidence="5 6">
    <name type="scientific">Panaeolus cyanescens</name>
    <dbReference type="NCBI Taxonomy" id="181874"/>
    <lineage>
        <taxon>Eukaryota</taxon>
        <taxon>Fungi</taxon>
        <taxon>Dikarya</taxon>
        <taxon>Basidiomycota</taxon>
        <taxon>Agaricomycotina</taxon>
        <taxon>Agaricomycetes</taxon>
        <taxon>Agaricomycetidae</taxon>
        <taxon>Agaricales</taxon>
        <taxon>Agaricineae</taxon>
        <taxon>Galeropsidaceae</taxon>
        <taxon>Panaeolus</taxon>
    </lineage>
</organism>
<feature type="domain" description="Ketoreductase" evidence="4">
    <location>
        <begin position="3"/>
        <end position="179"/>
    </location>
</feature>
<dbReference type="InterPro" id="IPR057326">
    <property type="entry name" value="KR_dom"/>
</dbReference>
<dbReference type="InterPro" id="IPR002347">
    <property type="entry name" value="SDR_fam"/>
</dbReference>
<accession>A0A409Y683</accession>
<comment type="caution">
    <text evidence="5">The sequence shown here is derived from an EMBL/GenBank/DDBJ whole genome shotgun (WGS) entry which is preliminary data.</text>
</comment>
<dbReference type="InterPro" id="IPR032466">
    <property type="entry name" value="Metal_Hydrolase"/>
</dbReference>
<keyword evidence="2 3" id="KW-0456">Lyase</keyword>
<dbReference type="STRING" id="181874.A0A409Y683"/>
<evidence type="ECO:0000256" key="1">
    <source>
        <dbReference type="ARBA" id="ARBA00022793"/>
    </source>
</evidence>
<dbReference type="Gene3D" id="3.40.50.720">
    <property type="entry name" value="NAD(P)-binding Rossmann-like Domain"/>
    <property type="match status" value="1"/>
</dbReference>
<dbReference type="SUPFAM" id="SSF51556">
    <property type="entry name" value="Metallo-dependent hydrolases"/>
    <property type="match status" value="1"/>
</dbReference>
<dbReference type="SMART" id="SM00822">
    <property type="entry name" value="PKS_KR"/>
    <property type="match status" value="1"/>
</dbReference>
<dbReference type="PRINTS" id="PR00081">
    <property type="entry name" value="GDHRDH"/>
</dbReference>
<reference evidence="5 6" key="1">
    <citation type="journal article" date="2018" name="Evol. Lett.">
        <title>Horizontal gene cluster transfer increased hallucinogenic mushroom diversity.</title>
        <authorList>
            <person name="Reynolds H.T."/>
            <person name="Vijayakumar V."/>
            <person name="Gluck-Thaler E."/>
            <person name="Korotkin H.B."/>
            <person name="Matheny P.B."/>
            <person name="Slot J.C."/>
        </authorList>
    </citation>
    <scope>NUCLEOTIDE SEQUENCE [LARGE SCALE GENOMIC DNA]</scope>
    <source>
        <strain evidence="5 6">2629</strain>
    </source>
</reference>
<evidence type="ECO:0000259" key="4">
    <source>
        <dbReference type="SMART" id="SM00822"/>
    </source>
</evidence>
<dbReference type="PANTHER" id="PTHR21240:SF28">
    <property type="entry name" value="ISO-OROTATE DECARBOXYLASE (EUROFUNG)"/>
    <property type="match status" value="1"/>
</dbReference>
<dbReference type="PANTHER" id="PTHR21240">
    <property type="entry name" value="2-AMINO-3-CARBOXYLMUCONATE-6-SEMIALDEHYDE DECARBOXYLASE"/>
    <property type="match status" value="1"/>
</dbReference>
<dbReference type="InterPro" id="IPR006680">
    <property type="entry name" value="Amidohydro-rel"/>
</dbReference>
<dbReference type="Gene3D" id="3.20.20.140">
    <property type="entry name" value="Metal-dependent hydrolases"/>
    <property type="match status" value="1"/>
</dbReference>
<dbReference type="EMBL" id="NHTK01001382">
    <property type="protein sequence ID" value="PPQ98534.1"/>
    <property type="molecule type" value="Genomic_DNA"/>
</dbReference>
<dbReference type="Proteomes" id="UP000284842">
    <property type="component" value="Unassembled WGS sequence"/>
</dbReference>
<dbReference type="InterPro" id="IPR032465">
    <property type="entry name" value="ACMSD"/>
</dbReference>
<dbReference type="GO" id="GO:0019748">
    <property type="term" value="P:secondary metabolic process"/>
    <property type="evidence" value="ECO:0007669"/>
    <property type="project" value="TreeGrafter"/>
</dbReference>
<sequence>MKPVILVTGASKGIGLAVTRFLLLKFNANVIAISRSRTAELYQLNCESLFTVECDISDENALSNAIALGASHYRGIDGLILNAGTLDPLCRIADSTPLQSWKHHFDVNFFSLVTAVKAAVPYLLKSQLGGKIICVSSGAAVKGTPGWGPYNASKAAMNSLVRRDYPTLAEEEPDIVSVAVRPGMVNTNMQATLRAIGSQHMKPEQHSMFVKTFNDGKLVNPEDCGHVIAALSLSAPKSLSGEFVSWDSDECKEFRRADPLWPDASSVKDGRVRPRIDIHHHYFPPDLMKESPRPDLHWKTPPENLPWTADVSLKAMDEMGIDFALLSFPALSGGCVSVANRVASRGRNELVANICRHHPTRFGFFATTPFLDDVQGSIDEICYTFDVLGAHGVSMSSSYGEGSAMSYVGDERYNPIWEELDRRGAVVFLHGSQIPPSTPSPNTLLGVPIVEVPNETFKAAAHLVVTGHRRRFPNVKIILAHLGGSTPFLAPRVAVLSNYRGCTLTPEEILHDFGTFYYETALSSSSVNLSAMEKFVTSDRLLFGTDFPG</sequence>
<dbReference type="AlphaFoldDB" id="A0A409Y683"/>
<dbReference type="OrthoDB" id="2832284at2759"/>
<evidence type="ECO:0000256" key="2">
    <source>
        <dbReference type="ARBA" id="ARBA00023239"/>
    </source>
</evidence>
<dbReference type="GO" id="GO:0016831">
    <property type="term" value="F:carboxy-lyase activity"/>
    <property type="evidence" value="ECO:0007669"/>
    <property type="project" value="UniProtKB-KW"/>
</dbReference>
<dbReference type="Pfam" id="PF04909">
    <property type="entry name" value="Amidohydro_2"/>
    <property type="match status" value="1"/>
</dbReference>
<gene>
    <name evidence="5" type="ORF">CVT24_004025</name>
</gene>
<protein>
    <recommendedName>
        <fullName evidence="4">Ketoreductase domain-containing protein</fullName>
    </recommendedName>
</protein>
<dbReference type="Pfam" id="PF00106">
    <property type="entry name" value="adh_short"/>
    <property type="match status" value="1"/>
</dbReference>
<evidence type="ECO:0000313" key="5">
    <source>
        <dbReference type="EMBL" id="PPQ98534.1"/>
    </source>
</evidence>
<keyword evidence="6" id="KW-1185">Reference proteome</keyword>
<dbReference type="SUPFAM" id="SSF51735">
    <property type="entry name" value="NAD(P)-binding Rossmann-fold domains"/>
    <property type="match status" value="1"/>
</dbReference>
<comment type="similarity">
    <text evidence="3">Belongs to the metallo-dependent hydrolases superfamily.</text>
</comment>
<evidence type="ECO:0000313" key="6">
    <source>
        <dbReference type="Proteomes" id="UP000284842"/>
    </source>
</evidence>
<proteinExistence type="inferred from homology"/>
<dbReference type="InParanoid" id="A0A409Y683"/>
<dbReference type="GO" id="GO:0005737">
    <property type="term" value="C:cytoplasm"/>
    <property type="evidence" value="ECO:0007669"/>
    <property type="project" value="TreeGrafter"/>
</dbReference>
<dbReference type="InterPro" id="IPR036291">
    <property type="entry name" value="NAD(P)-bd_dom_sf"/>
</dbReference>
<keyword evidence="1 3" id="KW-0210">Decarboxylase</keyword>
<name>A0A409Y683_9AGAR</name>
<evidence type="ECO:0000256" key="3">
    <source>
        <dbReference type="RuleBase" id="RU366045"/>
    </source>
</evidence>